<sequence>MHSFAPATAAIVMSALGGWPAAFTSAISRAKISPAYRRGEGRPENHFWSASRRAVHDKSPPYFL</sequence>
<dbReference type="EMBL" id="CABFNB010000087">
    <property type="protein sequence ID" value="VTZ60902.1"/>
    <property type="molecule type" value="Genomic_DNA"/>
</dbReference>
<evidence type="ECO:0000313" key="2">
    <source>
        <dbReference type="EMBL" id="VTZ60902.1"/>
    </source>
</evidence>
<feature type="region of interest" description="Disordered" evidence="1">
    <location>
        <begin position="37"/>
        <end position="64"/>
    </location>
</feature>
<evidence type="ECO:0000256" key="1">
    <source>
        <dbReference type="SAM" id="MobiDB-lite"/>
    </source>
</evidence>
<dbReference type="Proteomes" id="UP000507954">
    <property type="component" value="Unassembled WGS sequence"/>
</dbReference>
<reference evidence="2" key="1">
    <citation type="submission" date="2019-06" db="EMBL/GenBank/DDBJ databases">
        <authorList>
            <person name="Le Quere A."/>
            <person name="Colella S."/>
        </authorList>
    </citation>
    <scope>NUCLEOTIDE SEQUENCE</scope>
    <source>
        <strain evidence="2">EmedicaeMD41</strain>
    </source>
</reference>
<organism evidence="2">
    <name type="scientific">Sinorhizobium medicae</name>
    <dbReference type="NCBI Taxonomy" id="110321"/>
    <lineage>
        <taxon>Bacteria</taxon>
        <taxon>Pseudomonadati</taxon>
        <taxon>Pseudomonadota</taxon>
        <taxon>Alphaproteobacteria</taxon>
        <taxon>Hyphomicrobiales</taxon>
        <taxon>Rhizobiaceae</taxon>
        <taxon>Sinorhizobium/Ensifer group</taxon>
        <taxon>Sinorhizobium</taxon>
    </lineage>
</organism>
<name>A0A508WTY9_9HYPH</name>
<dbReference type="AlphaFoldDB" id="A0A508WTY9"/>
<accession>A0A508WTY9</accession>
<protein>
    <submittedName>
        <fullName evidence="2">Uncharacterized protein</fullName>
    </submittedName>
</protein>
<proteinExistence type="predicted"/>
<feature type="compositionally biased region" description="Basic and acidic residues" evidence="1">
    <location>
        <begin position="54"/>
        <end position="64"/>
    </location>
</feature>
<gene>
    <name evidence="2" type="ORF">EMEDMD4_220020</name>
</gene>